<feature type="domain" description="Nucleoprotein TPR/MPL1" evidence="6">
    <location>
        <begin position="1244"/>
        <end position="1321"/>
    </location>
</feature>
<comment type="caution">
    <text evidence="8">The sequence shown here is derived from an EMBL/GenBank/DDBJ whole genome shotgun (WGS) entry which is preliminary data.</text>
</comment>
<evidence type="ECO:0000256" key="3">
    <source>
        <dbReference type="ARBA" id="ARBA00023242"/>
    </source>
</evidence>
<dbReference type="InterPro" id="IPR057577">
    <property type="entry name" value="Nucleoprot-TPR/MLP1_dom"/>
</dbReference>
<dbReference type="GO" id="GO:0006406">
    <property type="term" value="P:mRNA export from nucleus"/>
    <property type="evidence" value="ECO:0007669"/>
    <property type="project" value="TreeGrafter"/>
</dbReference>
<feature type="region of interest" description="Disordered" evidence="5">
    <location>
        <begin position="994"/>
        <end position="1021"/>
    </location>
</feature>
<dbReference type="PANTHER" id="PTHR18898:SF2">
    <property type="entry name" value="NUCLEOPROTEIN TPR"/>
    <property type="match status" value="1"/>
</dbReference>
<organism evidence="8 9">
    <name type="scientific">Elysia marginata</name>
    <dbReference type="NCBI Taxonomy" id="1093978"/>
    <lineage>
        <taxon>Eukaryota</taxon>
        <taxon>Metazoa</taxon>
        <taxon>Spiralia</taxon>
        <taxon>Lophotrochozoa</taxon>
        <taxon>Mollusca</taxon>
        <taxon>Gastropoda</taxon>
        <taxon>Heterobranchia</taxon>
        <taxon>Euthyneura</taxon>
        <taxon>Panpulmonata</taxon>
        <taxon>Sacoglossa</taxon>
        <taxon>Placobranchoidea</taxon>
        <taxon>Plakobranchidae</taxon>
        <taxon>Elysia</taxon>
    </lineage>
</organism>
<feature type="domain" description="NUA/TPR/MLP1-2-like" evidence="7">
    <location>
        <begin position="1468"/>
        <end position="1537"/>
    </location>
</feature>
<dbReference type="GO" id="GO:1901673">
    <property type="term" value="P:regulation of mitotic spindle assembly"/>
    <property type="evidence" value="ECO:0007669"/>
    <property type="project" value="TreeGrafter"/>
</dbReference>
<feature type="compositionally biased region" description="Polar residues" evidence="5">
    <location>
        <begin position="1600"/>
        <end position="1623"/>
    </location>
</feature>
<evidence type="ECO:0000313" key="8">
    <source>
        <dbReference type="EMBL" id="GFS27350.1"/>
    </source>
</evidence>
<evidence type="ECO:0000256" key="4">
    <source>
        <dbReference type="SAM" id="Coils"/>
    </source>
</evidence>
<keyword evidence="2 4" id="KW-0175">Coiled coil</keyword>
<accession>A0AAV4K059</accession>
<feature type="compositionally biased region" description="Acidic residues" evidence="5">
    <location>
        <begin position="1000"/>
        <end position="1014"/>
    </location>
</feature>
<evidence type="ECO:0000256" key="5">
    <source>
        <dbReference type="SAM" id="MobiDB-lite"/>
    </source>
</evidence>
<dbReference type="EMBL" id="BMAT01010500">
    <property type="protein sequence ID" value="GFS27350.1"/>
    <property type="molecule type" value="Genomic_DNA"/>
</dbReference>
<feature type="region of interest" description="Disordered" evidence="5">
    <location>
        <begin position="1596"/>
        <end position="1629"/>
    </location>
</feature>
<dbReference type="GO" id="GO:0005643">
    <property type="term" value="C:nuclear pore"/>
    <property type="evidence" value="ECO:0007669"/>
    <property type="project" value="TreeGrafter"/>
</dbReference>
<keyword evidence="3" id="KW-0539">Nucleus</keyword>
<reference evidence="8 9" key="1">
    <citation type="journal article" date="2021" name="Elife">
        <title>Chloroplast acquisition without the gene transfer in kleptoplastic sea slugs, Plakobranchus ocellatus.</title>
        <authorList>
            <person name="Maeda T."/>
            <person name="Takahashi S."/>
            <person name="Yoshida T."/>
            <person name="Shimamura S."/>
            <person name="Takaki Y."/>
            <person name="Nagai Y."/>
            <person name="Toyoda A."/>
            <person name="Suzuki Y."/>
            <person name="Arimoto A."/>
            <person name="Ishii H."/>
            <person name="Satoh N."/>
            <person name="Nishiyama T."/>
            <person name="Hasebe M."/>
            <person name="Maruyama T."/>
            <person name="Minagawa J."/>
            <person name="Obokata J."/>
            <person name="Shigenobu S."/>
        </authorList>
    </citation>
    <scope>NUCLEOTIDE SEQUENCE [LARGE SCALE GENOMIC DNA]</scope>
</reference>
<feature type="coiled-coil region" evidence="4">
    <location>
        <begin position="1512"/>
        <end position="1572"/>
    </location>
</feature>
<sequence>MKEAEKWLERLFPNSAYPLTRVWGRAGHVVETAQRLTGQALVDFLNTKVNFEFISESLQAVGVTRALDSDQFQQIILTNAVVCDLSNYMINEGYCYSALLEKLSLLSSQPLDCTVDKLRKRVMSAEKQRKKLVSNRKRNPEGLQTWLNAPFLALDCKESHTPSTSSGTSARTPVLANFVPPAASTPVNNDSSSFTSGQNAQYIRKLQQELVDSKERQDVLFIEVQAVKEMYESSQDAYKKLRAEHEALLAQFKATKAQNKELSQEKAERDDKMKEVMVSRLYKKCKRLEEENDRLKAAALELEDMKKENEELKREKTNLQKYLSQAKKKRDHYKYDAQRVDHEAIKLIVKDSTPDVSLREGNRFSNAIRRTVIALISTCNVSPSQCSKCIQAVARELFGINWTLKDLPSEQTLRDITDEAHVLSKLLMAEKLQQSKFILHLDGTSRDKRKIVGHQVTLENGDTLSLGYVDVATEDAATLLDVTISILRELGEIYAPAEQDLVFRDILRKLKGTMTDRASVMKKFSKDLETACKSSFDCSEDLVFLHCNAHFLLGLSSQIDAALKAVESELDKKLGRDAFSKFAKYKSAETATSRFVRTACAILGPRGDQKSGCRLEWLAFCEERDVSSKLPSYRSNRFNCFFEGAARLIQNLSTIQEFLSGSFLGHDNLLIDSVRKDSNDRNLMILVSTLGFTYLHFTGPYWQFVRSNAKLELFPPYVQDLHTSFNACAEDPPQCLLSSFEPSLLPQKFNVPDHDALKHSLETFSATFSSEETQIFATVSCAVMKAASEVLCRQLHDFLKGGRLEKIPDNLHSCPLTNLVGENAFGDFDFQKNKHRHASLFHHSSLHMTKHNKVTAWLDCKTADQTESLMSAARKSAKALRKKHRLREQDVIKAVRKKLIENAAAQQELDMKAAATKKKLIEDVLGHGGPCRSPSDVKNLQSSLSQKDLLTALKDEIRYQKAILGAPGVLKLSKPVNELAADLCVHLGGQDKENFVQDQESSDSESLISEDDRDDSTTEPWQGEFKFQAGNSWVAVYYDEQFYVGQVINIISADSAEIKFLEQTKANEEYFRWPRADDIAVVDAKFVFAWNFDVAPVSNNCRLWMTDCFAALNVSYSRIKKAQKYFDIEKQLITSNGKLESETAQKKSLEDKLEESEKKLQETTRDNQELREKKDSFQSLEYEYKRTIHELETEKRELGTVATKRRKDIECLNAEVEELTKKVTAANNEKCEAQVKLGELQSVEVSREYREKRLEAEKAQLEQQVTWFNEQLTEKTSQLSTVRKEKTSNVLELQSALEEKTQELTHQKSVVDNLKESLEKQGERLEAAFQKLKEEREGQVQIEEQFRQELAVQKRLVTLYKAAADENDQQVTELSGAMEELRKMLKDSTEAYTELEAKNAEETRKFEVTLQGKDESLSKLEDELKNANELIAALKKSSIPLSDSAVESLSPSAAATSRLLKSGMTLTKVQRLLKENEELRGGRVVAEDLDVSSSEVSSSTIITEKLVTFRSIEELQKQNEKLIGVCRELSEKREQEETEATTQKMQEMKEQLEFALSELDNLKDARARQAEMVESIVRQRDMYRVLLQQGGSLTEVPSIPQVTSTPRQPAQASSSPAKVNESQADVEAKKKELEAARDALKELKAEFDTYKKDKAENERLLNESSEKTKQSLSDMRVSNTKLTTQLNFATERYKIVQDNVAGYKKEINLLQERNHLQASNIHKHESAIAHLKEELMGAKESVARWQVQVENLKKEKELLKNAESRLMMELESIRREHSTQAMLTASLQAIQDIVKNVHLELKHEKEKAATIQARADNARLELETAKQELSTCEAKLAAAETKLENLATSQANREEDAADVLSRVETEAVKDLKNQIAEQTILIKSLRQQLEAAKKHANQFKTIADTAEQSMKEQTEASKEVEKACEKKIQDIQAERETLEKRVELMEQDLVAANTENARLTTESSSLAQDKYQRELMLHAADVEALATVRKQLEDIQEHLQQTQEETSMYEKQLADAKVCNT</sequence>
<comment type="subcellular location">
    <subcellularLocation>
        <location evidence="1">Nucleus</location>
    </subcellularLocation>
</comment>
<dbReference type="PANTHER" id="PTHR18898">
    <property type="entry name" value="NUCLEOPROTEIN TPR-RELATED"/>
    <property type="match status" value="1"/>
</dbReference>
<feature type="coiled-coil region" evidence="4">
    <location>
        <begin position="1686"/>
        <end position="1776"/>
    </location>
</feature>
<evidence type="ECO:0000256" key="2">
    <source>
        <dbReference type="ARBA" id="ARBA00023054"/>
    </source>
</evidence>
<dbReference type="InterPro" id="IPR057974">
    <property type="entry name" value="NUA/TPR/MLP1-2-like_dom"/>
</dbReference>
<evidence type="ECO:0000259" key="6">
    <source>
        <dbReference type="Pfam" id="PF25481"/>
    </source>
</evidence>
<evidence type="ECO:0000259" key="7">
    <source>
        <dbReference type="Pfam" id="PF25785"/>
    </source>
</evidence>
<feature type="coiled-coil region" evidence="4">
    <location>
        <begin position="1801"/>
        <end position="2013"/>
    </location>
</feature>
<dbReference type="GO" id="GO:0017056">
    <property type="term" value="F:structural constituent of nuclear pore"/>
    <property type="evidence" value="ECO:0007669"/>
    <property type="project" value="TreeGrafter"/>
</dbReference>
<dbReference type="Proteomes" id="UP000762676">
    <property type="component" value="Unassembled WGS sequence"/>
</dbReference>
<feature type="region of interest" description="Disordered" evidence="5">
    <location>
        <begin position="1144"/>
        <end position="1172"/>
    </location>
</feature>
<feature type="coiled-coil region" evidence="4">
    <location>
        <begin position="224"/>
        <end position="329"/>
    </location>
</feature>
<proteinExistence type="predicted"/>
<keyword evidence="9" id="KW-1185">Reference proteome</keyword>
<gene>
    <name evidence="8" type="ORF">ElyMa_005260500</name>
</gene>
<protein>
    <submittedName>
        <fullName evidence="8">Nucleoprotein TPR-like</fullName>
    </submittedName>
</protein>
<evidence type="ECO:0000313" key="9">
    <source>
        <dbReference type="Proteomes" id="UP000762676"/>
    </source>
</evidence>
<feature type="coiled-coil region" evidence="4">
    <location>
        <begin position="1371"/>
        <end position="1437"/>
    </location>
</feature>
<evidence type="ECO:0000256" key="1">
    <source>
        <dbReference type="ARBA" id="ARBA00004123"/>
    </source>
</evidence>
<dbReference type="Pfam" id="PF25481">
    <property type="entry name" value="Nucleoprot-TPR"/>
    <property type="match status" value="1"/>
</dbReference>
<dbReference type="Pfam" id="PF25785">
    <property type="entry name" value="TPR"/>
    <property type="match status" value="1"/>
</dbReference>
<name>A0AAV4K059_9GAST</name>